<proteinExistence type="predicted"/>
<organism evidence="2 3">
    <name type="scientific">Dreissena polymorpha</name>
    <name type="common">Zebra mussel</name>
    <name type="synonym">Mytilus polymorpha</name>
    <dbReference type="NCBI Taxonomy" id="45954"/>
    <lineage>
        <taxon>Eukaryota</taxon>
        <taxon>Metazoa</taxon>
        <taxon>Spiralia</taxon>
        <taxon>Lophotrochozoa</taxon>
        <taxon>Mollusca</taxon>
        <taxon>Bivalvia</taxon>
        <taxon>Autobranchia</taxon>
        <taxon>Heteroconchia</taxon>
        <taxon>Euheterodonta</taxon>
        <taxon>Imparidentia</taxon>
        <taxon>Neoheterodontei</taxon>
        <taxon>Myida</taxon>
        <taxon>Dreissenoidea</taxon>
        <taxon>Dreissenidae</taxon>
        <taxon>Dreissena</taxon>
    </lineage>
</organism>
<reference evidence="2" key="2">
    <citation type="submission" date="2020-11" db="EMBL/GenBank/DDBJ databases">
        <authorList>
            <person name="McCartney M.A."/>
            <person name="Auch B."/>
            <person name="Kono T."/>
            <person name="Mallez S."/>
            <person name="Becker A."/>
            <person name="Gohl D.M."/>
            <person name="Silverstein K.A.T."/>
            <person name="Koren S."/>
            <person name="Bechman K.B."/>
            <person name="Herman A."/>
            <person name="Abrahante J.E."/>
            <person name="Garbe J."/>
        </authorList>
    </citation>
    <scope>NUCLEOTIDE SEQUENCE</scope>
    <source>
        <strain evidence="2">Duluth1</strain>
        <tissue evidence="2">Whole animal</tissue>
    </source>
</reference>
<feature type="transmembrane region" description="Helical" evidence="1">
    <location>
        <begin position="174"/>
        <end position="196"/>
    </location>
</feature>
<evidence type="ECO:0000256" key="1">
    <source>
        <dbReference type="SAM" id="Phobius"/>
    </source>
</evidence>
<keyword evidence="1" id="KW-0472">Membrane</keyword>
<evidence type="ECO:0000313" key="2">
    <source>
        <dbReference type="EMBL" id="KAH3828338.1"/>
    </source>
</evidence>
<accession>A0A9D4H4C3</accession>
<keyword evidence="1" id="KW-1133">Transmembrane helix</keyword>
<dbReference type="EMBL" id="JAIWYP010000005">
    <property type="protein sequence ID" value="KAH3828338.1"/>
    <property type="molecule type" value="Genomic_DNA"/>
</dbReference>
<gene>
    <name evidence="2" type="ORF">DPMN_130294</name>
</gene>
<keyword evidence="3" id="KW-1185">Reference proteome</keyword>
<protein>
    <submittedName>
        <fullName evidence="2">Uncharacterized protein</fullName>
    </submittedName>
</protein>
<dbReference type="AlphaFoldDB" id="A0A9D4H4C3"/>
<name>A0A9D4H4C3_DREPO</name>
<evidence type="ECO:0000313" key="3">
    <source>
        <dbReference type="Proteomes" id="UP000828390"/>
    </source>
</evidence>
<comment type="caution">
    <text evidence="2">The sequence shown here is derived from an EMBL/GenBank/DDBJ whole genome shotgun (WGS) entry which is preliminary data.</text>
</comment>
<reference evidence="2" key="1">
    <citation type="journal article" date="2019" name="bioRxiv">
        <title>The Genome of the Zebra Mussel, Dreissena polymorpha: A Resource for Invasive Species Research.</title>
        <authorList>
            <person name="McCartney M.A."/>
            <person name="Auch B."/>
            <person name="Kono T."/>
            <person name="Mallez S."/>
            <person name="Zhang Y."/>
            <person name="Obille A."/>
            <person name="Becker A."/>
            <person name="Abrahante J.E."/>
            <person name="Garbe J."/>
            <person name="Badalamenti J.P."/>
            <person name="Herman A."/>
            <person name="Mangelson H."/>
            <person name="Liachko I."/>
            <person name="Sullivan S."/>
            <person name="Sone E.D."/>
            <person name="Koren S."/>
            <person name="Silverstein K.A.T."/>
            <person name="Beckman K.B."/>
            <person name="Gohl D.M."/>
        </authorList>
    </citation>
    <scope>NUCLEOTIDE SEQUENCE</scope>
    <source>
        <strain evidence="2">Duluth1</strain>
        <tissue evidence="2">Whole animal</tissue>
    </source>
</reference>
<sequence>MRERDNTMTTIRQCDDDSATIRWRHLDDRRCTTDDLATSSLHSSCFLDCLKASLSLIPVHYETVSSQLLFCLPLLFPPFTVPCNTVLSSPDDRETCPYHFSLHLFTAVSSSSWGHICLPVSLSYFLVCDAVLVGYAEESSKATHSHGLYPSLLVSVHDLEAYINMKLTRARIRLIFELRAMLVSFQMVLSFVSAAVV</sequence>
<dbReference type="Proteomes" id="UP000828390">
    <property type="component" value="Unassembled WGS sequence"/>
</dbReference>
<keyword evidence="1" id="KW-0812">Transmembrane</keyword>